<dbReference type="InterPro" id="IPR000504">
    <property type="entry name" value="RRM_dom"/>
</dbReference>
<dbReference type="AlphaFoldDB" id="A0A914EAC6"/>
<dbReference type="Pfam" id="PF00076">
    <property type="entry name" value="RRM_1"/>
    <property type="match status" value="1"/>
</dbReference>
<feature type="region of interest" description="Disordered" evidence="4">
    <location>
        <begin position="1"/>
        <end position="57"/>
    </location>
</feature>
<keyword evidence="2 3" id="KW-0694">RNA-binding</keyword>
<proteinExistence type="predicted"/>
<dbReference type="InterPro" id="IPR035979">
    <property type="entry name" value="RBD_domain_sf"/>
</dbReference>
<dbReference type="PANTHER" id="PTHR47640:SF10">
    <property type="entry name" value="TRNA SELENOCYSTEINE 1-ASSOCIATED PROTEIN 1-RELATED"/>
    <property type="match status" value="1"/>
</dbReference>
<dbReference type="GO" id="GO:0003729">
    <property type="term" value="F:mRNA binding"/>
    <property type="evidence" value="ECO:0007669"/>
    <property type="project" value="InterPro"/>
</dbReference>
<evidence type="ECO:0000256" key="4">
    <source>
        <dbReference type="SAM" id="MobiDB-lite"/>
    </source>
</evidence>
<feature type="compositionally biased region" description="Basic and acidic residues" evidence="4">
    <location>
        <begin position="13"/>
        <end position="24"/>
    </location>
</feature>
<dbReference type="PROSITE" id="PS50102">
    <property type="entry name" value="RRM"/>
    <property type="match status" value="2"/>
</dbReference>
<feature type="region of interest" description="Disordered" evidence="4">
    <location>
        <begin position="329"/>
        <end position="395"/>
    </location>
</feature>
<reference evidence="7" key="1">
    <citation type="submission" date="2022-11" db="UniProtKB">
        <authorList>
            <consortium name="WormBaseParasite"/>
        </authorList>
    </citation>
    <scope>IDENTIFICATION</scope>
</reference>
<dbReference type="Proteomes" id="UP000887540">
    <property type="component" value="Unplaced"/>
</dbReference>
<feature type="compositionally biased region" description="Basic and acidic residues" evidence="4">
    <location>
        <begin position="369"/>
        <end position="379"/>
    </location>
</feature>
<dbReference type="SMART" id="SM00360">
    <property type="entry name" value="RRM"/>
    <property type="match status" value="2"/>
</dbReference>
<dbReference type="PANTHER" id="PTHR47640">
    <property type="entry name" value="TRNA SELENOCYSTEINE 1-ASSOCIATED PROTEIN 1-RELATED-RELATED"/>
    <property type="match status" value="1"/>
</dbReference>
<keyword evidence="1" id="KW-0677">Repeat</keyword>
<accession>A0A914EAC6</accession>
<dbReference type="WBParaSite" id="ACRNAN_scaffold644.g22135.t2">
    <property type="protein sequence ID" value="ACRNAN_scaffold644.g22135.t2"/>
    <property type="gene ID" value="ACRNAN_scaffold644.g22135"/>
</dbReference>
<evidence type="ECO:0000259" key="5">
    <source>
        <dbReference type="PROSITE" id="PS50102"/>
    </source>
</evidence>
<dbReference type="SUPFAM" id="SSF54928">
    <property type="entry name" value="RNA-binding domain, RBD"/>
    <property type="match status" value="1"/>
</dbReference>
<dbReference type="Gene3D" id="3.30.70.330">
    <property type="match status" value="2"/>
</dbReference>
<dbReference type="GO" id="GO:0005829">
    <property type="term" value="C:cytosol"/>
    <property type="evidence" value="ECO:0007669"/>
    <property type="project" value="TreeGrafter"/>
</dbReference>
<sequence>MENDEGLDYFDYQTHDDGEPHEHEDEIDDVKEESQDVKTEHNESDDTNPTLDSGLAVVDTGNYDEAPQSVQSYQQQNQQWQVVGGGQQQQQQPFVPRTLPIEKTLWMGDLNPEWTDEFIKEAFAKFDMKINYVKMVQQNEKNKTMSGKDGKVGQEGEWARKTATYCFVEFEDEEAARYAMLHINGRSIPNDPDRGRFNLSYANAPGQVYTEYNLFVNDLSSSVDDATLFKLFGERYKSCRGAKIYRYPDGKSKGSGFIKFTSQTDQQRALVELNKYRLKGRELKLRLANPLQRGGPRNQVQQQTYAYPAGMAPYQAGIMAAQSYGMGQPGMQSYQASDHYESRRSSSRRRDRDDRDYDRRDRDRKRDRRRDSRSPEVVKPKLPVPTYFEDSTPLTTDEHNDLYMAESEELFAALESSRWSRIWVAPEMRHKDLFNAICAD</sequence>
<feature type="compositionally biased region" description="Basic and acidic residues" evidence="4">
    <location>
        <begin position="338"/>
        <end position="361"/>
    </location>
</feature>
<organism evidence="6 7">
    <name type="scientific">Acrobeloides nanus</name>
    <dbReference type="NCBI Taxonomy" id="290746"/>
    <lineage>
        <taxon>Eukaryota</taxon>
        <taxon>Metazoa</taxon>
        <taxon>Ecdysozoa</taxon>
        <taxon>Nematoda</taxon>
        <taxon>Chromadorea</taxon>
        <taxon>Rhabditida</taxon>
        <taxon>Tylenchina</taxon>
        <taxon>Cephalobomorpha</taxon>
        <taxon>Cephaloboidea</taxon>
        <taxon>Cephalobidae</taxon>
        <taxon>Acrobeloides</taxon>
    </lineage>
</organism>
<evidence type="ECO:0000256" key="2">
    <source>
        <dbReference type="ARBA" id="ARBA00022884"/>
    </source>
</evidence>
<evidence type="ECO:0000313" key="6">
    <source>
        <dbReference type="Proteomes" id="UP000887540"/>
    </source>
</evidence>
<feature type="domain" description="RRM" evidence="5">
    <location>
        <begin position="212"/>
        <end position="290"/>
    </location>
</feature>
<evidence type="ECO:0000313" key="7">
    <source>
        <dbReference type="WBParaSite" id="ACRNAN_scaffold644.g22135.t2"/>
    </source>
</evidence>
<evidence type="ECO:0000256" key="3">
    <source>
        <dbReference type="PROSITE-ProRule" id="PRU00176"/>
    </source>
</evidence>
<evidence type="ECO:0000256" key="1">
    <source>
        <dbReference type="ARBA" id="ARBA00022737"/>
    </source>
</evidence>
<dbReference type="InterPro" id="IPR050825">
    <property type="entry name" value="RBM42_RBP45_47-like"/>
</dbReference>
<name>A0A914EAC6_9BILA</name>
<protein>
    <submittedName>
        <fullName evidence="7">tRNA selenocysteine-associated protein 1</fullName>
    </submittedName>
</protein>
<feature type="domain" description="RRM" evidence="5">
    <location>
        <begin position="103"/>
        <end position="204"/>
    </location>
</feature>
<dbReference type="GO" id="GO:0006376">
    <property type="term" value="P:mRNA splice site recognition"/>
    <property type="evidence" value="ECO:0007669"/>
    <property type="project" value="TreeGrafter"/>
</dbReference>
<dbReference type="InterPro" id="IPR012677">
    <property type="entry name" value="Nucleotide-bd_a/b_plait_sf"/>
</dbReference>
<keyword evidence="6" id="KW-1185">Reference proteome</keyword>
<feature type="compositionally biased region" description="Basic and acidic residues" evidence="4">
    <location>
        <begin position="32"/>
        <end position="44"/>
    </location>
</feature>